<dbReference type="PANTHER" id="PTHR21860:SF2">
    <property type="entry name" value="GENERAL TRANSCRIPTION FACTOR 3C POLYPEPTIDE 6"/>
    <property type="match status" value="1"/>
</dbReference>
<dbReference type="Gene3D" id="2.60.40.4370">
    <property type="match status" value="1"/>
</dbReference>
<dbReference type="PANTHER" id="PTHR21860">
    <property type="entry name" value="TRANSCRIPTION INITIATION FACTOR IIIC TFIIIC , POLYPEPTIDE 6-RELATED"/>
    <property type="match status" value="1"/>
</dbReference>
<evidence type="ECO:0000256" key="1">
    <source>
        <dbReference type="SAM" id="MobiDB-lite"/>
    </source>
</evidence>
<accession>A0AAV0UHZ3</accession>
<feature type="domain" description="Transcription factor TFIIIC triple barrel" evidence="2">
    <location>
        <begin position="75"/>
        <end position="157"/>
    </location>
</feature>
<evidence type="ECO:0000313" key="4">
    <source>
        <dbReference type="Proteomes" id="UP001162031"/>
    </source>
</evidence>
<feature type="region of interest" description="Disordered" evidence="1">
    <location>
        <begin position="1"/>
        <end position="76"/>
    </location>
</feature>
<reference evidence="3" key="1">
    <citation type="submission" date="2022-12" db="EMBL/GenBank/DDBJ databases">
        <authorList>
            <person name="Webb A."/>
        </authorList>
    </citation>
    <scope>NUCLEOTIDE SEQUENCE</scope>
    <source>
        <strain evidence="3">Hp1</strain>
    </source>
</reference>
<comment type="caution">
    <text evidence="3">The sequence shown here is derived from an EMBL/GenBank/DDBJ whole genome shotgun (WGS) entry which is preliminary data.</text>
</comment>
<gene>
    <name evidence="3" type="ORF">HBR001_LOCUS6885</name>
</gene>
<dbReference type="Pfam" id="PF10419">
    <property type="entry name" value="TFIIIC_sub6"/>
    <property type="match status" value="1"/>
</dbReference>
<dbReference type="GO" id="GO:0006383">
    <property type="term" value="P:transcription by RNA polymerase III"/>
    <property type="evidence" value="ECO:0007669"/>
    <property type="project" value="InterPro"/>
</dbReference>
<dbReference type="AlphaFoldDB" id="A0AAV0UHZ3"/>
<evidence type="ECO:0000313" key="3">
    <source>
        <dbReference type="EMBL" id="CAI5736621.1"/>
    </source>
</evidence>
<proteinExistence type="predicted"/>
<dbReference type="Proteomes" id="UP001162031">
    <property type="component" value="Unassembled WGS sequence"/>
</dbReference>
<dbReference type="InterPro" id="IPR019481">
    <property type="entry name" value="TFIIIC_triple_barrel"/>
</dbReference>
<name>A0AAV0UHZ3_HYABA</name>
<dbReference type="EMBL" id="CANTFL010001315">
    <property type="protein sequence ID" value="CAI5736621.1"/>
    <property type="molecule type" value="Genomic_DNA"/>
</dbReference>
<evidence type="ECO:0000259" key="2">
    <source>
        <dbReference type="Pfam" id="PF10419"/>
    </source>
</evidence>
<sequence length="164" mass="18385">MTTEKEEQQALVDDNGQDAGETKTDPVDRHEDVVDHEHVDGGDDAREEDERAAAEEDNTNVETVPNSSDSSEQQEDETLVVLELCDFKNHPLFDDYSSATLEGIDTATPMLRIGEYTLHGKLEETVGTSYFYDTDTTRAADKTYQFAGQTIKKIKFTITPPEEF</sequence>
<feature type="compositionally biased region" description="Basic and acidic residues" evidence="1">
    <location>
        <begin position="20"/>
        <end position="54"/>
    </location>
</feature>
<protein>
    <recommendedName>
        <fullName evidence="2">Transcription factor TFIIIC triple barrel domain-containing protein</fullName>
    </recommendedName>
</protein>
<keyword evidence="4" id="KW-1185">Reference proteome</keyword>
<dbReference type="GO" id="GO:0000127">
    <property type="term" value="C:transcription factor TFIIIC complex"/>
    <property type="evidence" value="ECO:0007669"/>
    <property type="project" value="TreeGrafter"/>
</dbReference>
<organism evidence="3 4">
    <name type="scientific">Hyaloperonospora brassicae</name>
    <name type="common">Brassica downy mildew</name>
    <name type="synonym">Peronospora brassicae</name>
    <dbReference type="NCBI Taxonomy" id="162125"/>
    <lineage>
        <taxon>Eukaryota</taxon>
        <taxon>Sar</taxon>
        <taxon>Stramenopiles</taxon>
        <taxon>Oomycota</taxon>
        <taxon>Peronosporomycetes</taxon>
        <taxon>Peronosporales</taxon>
        <taxon>Peronosporaceae</taxon>
        <taxon>Hyaloperonospora</taxon>
    </lineage>
</organism>
<dbReference type="InterPro" id="IPR042771">
    <property type="entry name" value="GTF3C6-like"/>
</dbReference>